<proteinExistence type="predicted"/>
<reference evidence="1 2" key="1">
    <citation type="journal article" date="2013" name="Genome Announc.">
        <title>Genome Sequence of Serratia plymuthica Strain S13, an Endophyte with Germination- and Plant-Growth-Promoting Activity from the Flower of Styrian Oil Pumpkin.</title>
        <authorList>
            <person name="Muller H."/>
            <person name="Furnkranz M."/>
            <person name="Grube M."/>
            <person name="Berg G."/>
        </authorList>
    </citation>
    <scope>NUCLEOTIDE SEQUENCE [LARGE SCALE GENOMIC DNA]</scope>
    <source>
        <strain evidence="1">S13</strain>
    </source>
</reference>
<dbReference type="KEGG" id="sry:M621_08245"/>
<evidence type="ECO:0008006" key="3">
    <source>
        <dbReference type="Google" id="ProtNLM"/>
    </source>
</evidence>
<evidence type="ECO:0000313" key="2">
    <source>
        <dbReference type="Proteomes" id="UP000014900"/>
    </source>
</evidence>
<dbReference type="HOGENOM" id="CLU_113260_0_0_6"/>
<organism evidence="1 2">
    <name type="scientific">Serratia plymuthica S13</name>
    <dbReference type="NCBI Taxonomy" id="1348660"/>
    <lineage>
        <taxon>Bacteria</taxon>
        <taxon>Pseudomonadati</taxon>
        <taxon>Pseudomonadota</taxon>
        <taxon>Gammaproteobacteria</taxon>
        <taxon>Enterobacterales</taxon>
        <taxon>Yersiniaceae</taxon>
        <taxon>Serratia</taxon>
    </lineage>
</organism>
<dbReference type="EMBL" id="CP006566">
    <property type="protein sequence ID" value="AGP46929.1"/>
    <property type="molecule type" value="Genomic_DNA"/>
</dbReference>
<name>S4YQ55_SERPL</name>
<gene>
    <name evidence="1" type="ORF">M621_08245</name>
</gene>
<protein>
    <recommendedName>
        <fullName evidence="3">Papain-like cysteine peptidase</fullName>
    </recommendedName>
</protein>
<dbReference type="Proteomes" id="UP000014900">
    <property type="component" value="Chromosome"/>
</dbReference>
<dbReference type="AlphaFoldDB" id="S4YQ55"/>
<sequence length="217" mass="25220">MNNYDLERFESLGDNCEFGFYLRSKGLENGSLFRWSLIKDHQDLLNLVTGDFVNFYQFDNLQPTWSNMLVDKDNGIIFHTDLYSSQIDNNWVFDDAENERKEKYLIEKNKINYLVKKFLDGLKSNKKIFVIKKNNNQIDMNVIALLANELNRRGKAKILVVFQSDDSSQHGVIEHAGENVLISYIERFAEYNKADDISVAGWDKIVNNILHALPSEI</sequence>
<evidence type="ECO:0000313" key="1">
    <source>
        <dbReference type="EMBL" id="AGP46929.1"/>
    </source>
</evidence>
<accession>S4YQ55</accession>
<dbReference type="RefSeq" id="WP_006324440.1">
    <property type="nucleotide sequence ID" value="NC_021659.1"/>
</dbReference>